<comment type="caution">
    <text evidence="8">The sequence shown here is derived from an EMBL/GenBank/DDBJ whole genome shotgun (WGS) entry which is preliminary data.</text>
</comment>
<evidence type="ECO:0000256" key="1">
    <source>
        <dbReference type="ARBA" id="ARBA00004651"/>
    </source>
</evidence>
<evidence type="ECO:0000256" key="3">
    <source>
        <dbReference type="ARBA" id="ARBA00022692"/>
    </source>
</evidence>
<dbReference type="PROSITE" id="PS50043">
    <property type="entry name" value="HTH_LUXR_2"/>
    <property type="match status" value="1"/>
</dbReference>
<feature type="transmembrane region" description="Helical" evidence="6">
    <location>
        <begin position="183"/>
        <end position="202"/>
    </location>
</feature>
<comment type="subcellular location">
    <subcellularLocation>
        <location evidence="1">Cell membrane</location>
        <topology evidence="1">Multi-pass membrane protein</topology>
    </subcellularLocation>
</comment>
<feature type="transmembrane region" description="Helical" evidence="6">
    <location>
        <begin position="157"/>
        <end position="177"/>
    </location>
</feature>
<accession>A0ABW3DM75</accession>
<dbReference type="Pfam" id="PF07690">
    <property type="entry name" value="MFS_1"/>
    <property type="match status" value="1"/>
</dbReference>
<keyword evidence="3 6" id="KW-0812">Transmembrane</keyword>
<reference evidence="9" key="1">
    <citation type="journal article" date="2019" name="Int. J. Syst. Evol. Microbiol.">
        <title>The Global Catalogue of Microorganisms (GCM) 10K type strain sequencing project: providing services to taxonomists for standard genome sequencing and annotation.</title>
        <authorList>
            <consortium name="The Broad Institute Genomics Platform"/>
            <consortium name="The Broad Institute Genome Sequencing Center for Infectious Disease"/>
            <person name="Wu L."/>
            <person name="Ma J."/>
        </authorList>
    </citation>
    <scope>NUCLEOTIDE SEQUENCE [LARGE SCALE GENOMIC DNA]</scope>
    <source>
        <strain evidence="9">CCUG 62974</strain>
    </source>
</reference>
<gene>
    <name evidence="8" type="ORF">ACFQ08_05865</name>
</gene>
<evidence type="ECO:0000256" key="4">
    <source>
        <dbReference type="ARBA" id="ARBA00022989"/>
    </source>
</evidence>
<feature type="transmembrane region" description="Helical" evidence="6">
    <location>
        <begin position="116"/>
        <end position="136"/>
    </location>
</feature>
<proteinExistence type="predicted"/>
<feature type="transmembrane region" description="Helical" evidence="6">
    <location>
        <begin position="58"/>
        <end position="82"/>
    </location>
</feature>
<dbReference type="CDD" id="cd06173">
    <property type="entry name" value="MFS_MefA_like"/>
    <property type="match status" value="1"/>
</dbReference>
<feature type="transmembrane region" description="Helical" evidence="6">
    <location>
        <begin position="29"/>
        <end position="52"/>
    </location>
</feature>
<evidence type="ECO:0000256" key="2">
    <source>
        <dbReference type="ARBA" id="ARBA00022475"/>
    </source>
</evidence>
<feature type="transmembrane region" description="Helical" evidence="6">
    <location>
        <begin position="89"/>
        <end position="110"/>
    </location>
</feature>
<dbReference type="InterPro" id="IPR016032">
    <property type="entry name" value="Sig_transdc_resp-reg_C-effctor"/>
</dbReference>
<keyword evidence="2" id="KW-1003">Cell membrane</keyword>
<dbReference type="Pfam" id="PF00196">
    <property type="entry name" value="GerE"/>
    <property type="match status" value="1"/>
</dbReference>
<dbReference type="Proteomes" id="UP001597024">
    <property type="component" value="Unassembled WGS sequence"/>
</dbReference>
<dbReference type="SUPFAM" id="SSF46894">
    <property type="entry name" value="C-terminal effector domain of the bipartite response regulators"/>
    <property type="match status" value="1"/>
</dbReference>
<evidence type="ECO:0000313" key="9">
    <source>
        <dbReference type="Proteomes" id="UP001597024"/>
    </source>
</evidence>
<protein>
    <submittedName>
        <fullName evidence="8">MFS transporter</fullName>
    </submittedName>
</protein>
<name>A0ABW3DM75_9ACTN</name>
<dbReference type="SUPFAM" id="SSF103473">
    <property type="entry name" value="MFS general substrate transporter"/>
    <property type="match status" value="1"/>
</dbReference>
<evidence type="ECO:0000313" key="8">
    <source>
        <dbReference type="EMBL" id="MFD0884079.1"/>
    </source>
</evidence>
<keyword evidence="4 6" id="KW-1133">Transmembrane helix</keyword>
<keyword evidence="9" id="KW-1185">Reference proteome</keyword>
<feature type="transmembrane region" description="Helical" evidence="6">
    <location>
        <begin position="235"/>
        <end position="257"/>
    </location>
</feature>
<dbReference type="EMBL" id="JBHTHX010000111">
    <property type="protein sequence ID" value="MFD0884079.1"/>
    <property type="molecule type" value="Genomic_DNA"/>
</dbReference>
<dbReference type="InterPro" id="IPR036388">
    <property type="entry name" value="WH-like_DNA-bd_sf"/>
</dbReference>
<feature type="transmembrane region" description="Helical" evidence="6">
    <location>
        <begin position="269"/>
        <end position="287"/>
    </location>
</feature>
<organism evidence="8 9">
    <name type="scientific">Streptosporangium algeriense</name>
    <dbReference type="NCBI Taxonomy" id="1682748"/>
    <lineage>
        <taxon>Bacteria</taxon>
        <taxon>Bacillati</taxon>
        <taxon>Actinomycetota</taxon>
        <taxon>Actinomycetes</taxon>
        <taxon>Streptosporangiales</taxon>
        <taxon>Streptosporangiaceae</taxon>
        <taxon>Streptosporangium</taxon>
    </lineage>
</organism>
<dbReference type="Gene3D" id="1.10.10.10">
    <property type="entry name" value="Winged helix-like DNA-binding domain superfamily/Winged helix DNA-binding domain"/>
    <property type="match status" value="1"/>
</dbReference>
<evidence type="ECO:0000256" key="6">
    <source>
        <dbReference type="SAM" id="Phobius"/>
    </source>
</evidence>
<evidence type="ECO:0000259" key="7">
    <source>
        <dbReference type="PROSITE" id="PS50043"/>
    </source>
</evidence>
<dbReference type="PANTHER" id="PTHR23513:SF6">
    <property type="entry name" value="MAJOR FACILITATOR SUPERFAMILY ASSOCIATED DOMAIN-CONTAINING PROTEIN"/>
    <property type="match status" value="1"/>
</dbReference>
<sequence>MSAQANSLAEGSQSGPPVGVRTPQFRRLWWSWTISLCGDGVRFLALPLYVALQSRDPLATGAVAFAETLPWLLGALPAGAIVDRSPPRTVLIAAHGVRAVLTAVLVVAMAMDVDSVTLLCVFAFLLTFAEAFADPASQVMMVHLAGPKDLDEANSRFYAVNTVAITFIGPLAGGLVIAVNPVWAFALDALSFVLAALLVVTLPDFPADPKATGTRLTAGVGEGVRLLLGHPGLRTLVAMVMVAGVASTVFDTLLPLYAVDDLNMDPRTVALLVMAFGVATLACTWLAPRLARRVSDGPVMITGMAMAGGGIALVGLVGSAVAAWTGVVLAGAPVLILSQYVEVSYADDLLADARGAVGYLLKDRVVDVDDFMAGLRAVAAGGTVFDPQVVAQLMVRRRRDDPLAQLTPREREVLGLMAEGRSNPAIGRQLVISDGAVEKHIRSIFAKLGLYAEDGDQHRRVLAVLAYLRS</sequence>
<evidence type="ECO:0000256" key="5">
    <source>
        <dbReference type="ARBA" id="ARBA00023136"/>
    </source>
</evidence>
<dbReference type="Gene3D" id="1.20.1250.20">
    <property type="entry name" value="MFS general substrate transporter like domains"/>
    <property type="match status" value="2"/>
</dbReference>
<dbReference type="InterPro" id="IPR011701">
    <property type="entry name" value="MFS"/>
</dbReference>
<dbReference type="SMART" id="SM00421">
    <property type="entry name" value="HTH_LUXR"/>
    <property type="match status" value="1"/>
</dbReference>
<dbReference type="PRINTS" id="PR00038">
    <property type="entry name" value="HTHLUXR"/>
</dbReference>
<dbReference type="InterPro" id="IPR000792">
    <property type="entry name" value="Tscrpt_reg_LuxR_C"/>
</dbReference>
<feature type="domain" description="HTH luxR-type" evidence="7">
    <location>
        <begin position="399"/>
        <end position="470"/>
    </location>
</feature>
<keyword evidence="5 6" id="KW-0472">Membrane</keyword>
<dbReference type="InterPro" id="IPR036259">
    <property type="entry name" value="MFS_trans_sf"/>
</dbReference>
<dbReference type="PANTHER" id="PTHR23513">
    <property type="entry name" value="INTEGRAL MEMBRANE EFFLUX PROTEIN-RELATED"/>
    <property type="match status" value="1"/>
</dbReference>
<dbReference type="CDD" id="cd06170">
    <property type="entry name" value="LuxR_C_like"/>
    <property type="match status" value="1"/>
</dbReference>